<evidence type="ECO:0000256" key="1">
    <source>
        <dbReference type="ARBA" id="ARBA00004141"/>
    </source>
</evidence>
<dbReference type="GO" id="GO:0005886">
    <property type="term" value="C:plasma membrane"/>
    <property type="evidence" value="ECO:0007669"/>
    <property type="project" value="TreeGrafter"/>
</dbReference>
<dbReference type="Pfam" id="PF01226">
    <property type="entry name" value="Form_Nir_trans"/>
    <property type="match status" value="1"/>
</dbReference>
<dbReference type="RefSeq" id="WP_078664596.1">
    <property type="nucleotide sequence ID" value="NZ_FUXM01000003.1"/>
</dbReference>
<evidence type="ECO:0000313" key="7">
    <source>
        <dbReference type="EMBL" id="SJZ62574.1"/>
    </source>
</evidence>
<dbReference type="InterPro" id="IPR023271">
    <property type="entry name" value="Aquaporin-like"/>
</dbReference>
<feature type="transmembrane region" description="Helical" evidence="6">
    <location>
        <begin position="79"/>
        <end position="103"/>
    </location>
</feature>
<feature type="transmembrane region" description="Helical" evidence="6">
    <location>
        <begin position="166"/>
        <end position="186"/>
    </location>
</feature>
<keyword evidence="8" id="KW-1185">Reference proteome</keyword>
<dbReference type="Gene3D" id="1.20.1080.10">
    <property type="entry name" value="Glycerol uptake facilitator protein"/>
    <property type="match status" value="1"/>
</dbReference>
<dbReference type="OrthoDB" id="9786493at2"/>
<name>A0A1T4M777_9FIRM</name>
<gene>
    <name evidence="7" type="ORF">SAMN02745885_00448</name>
</gene>
<accession>A0A1T4M777</accession>
<evidence type="ECO:0000256" key="4">
    <source>
        <dbReference type="ARBA" id="ARBA00023136"/>
    </source>
</evidence>
<dbReference type="GO" id="GO:0015499">
    <property type="term" value="F:formate transmembrane transporter activity"/>
    <property type="evidence" value="ECO:0007669"/>
    <property type="project" value="TreeGrafter"/>
</dbReference>
<dbReference type="PANTHER" id="PTHR30520">
    <property type="entry name" value="FORMATE TRANSPORTER-RELATED"/>
    <property type="match status" value="1"/>
</dbReference>
<sequence>MADHPKLSVDILTPDAVTEKAESIGVKKAKNSLRSTVMLGILAGAFIALAGEFYTMAVFQAETGYSISRLLGGLAFSLGLILVVITGAELFTGNTLLVIAYMTRKITLRDLLRNWVLVYIGNFIGAFGVALLVYYSQQYAVKDHFFAVESLKIAFGKLKYDFLTQVIRGTLANMLVVLAVWLTYAGRTLSDKLLAIIFPITAFVASGFEHSIANMYFLPFAWLVKHVPAVQSAWQVAGAPGDLASLTWATMFWKNIIPVTIGNIIGGAVFVGLAYWFVYLYKRV</sequence>
<dbReference type="EMBL" id="FUXM01000003">
    <property type="protein sequence ID" value="SJZ62574.1"/>
    <property type="molecule type" value="Genomic_DNA"/>
</dbReference>
<proteinExistence type="inferred from homology"/>
<keyword evidence="4 6" id="KW-0472">Membrane</keyword>
<evidence type="ECO:0000256" key="5">
    <source>
        <dbReference type="ARBA" id="ARBA00049660"/>
    </source>
</evidence>
<evidence type="ECO:0000256" key="6">
    <source>
        <dbReference type="SAM" id="Phobius"/>
    </source>
</evidence>
<evidence type="ECO:0000256" key="3">
    <source>
        <dbReference type="ARBA" id="ARBA00022989"/>
    </source>
</evidence>
<evidence type="ECO:0000313" key="8">
    <source>
        <dbReference type="Proteomes" id="UP000189933"/>
    </source>
</evidence>
<comment type="subcellular location">
    <subcellularLocation>
        <location evidence="1">Membrane</location>
        <topology evidence="1">Multi-pass membrane protein</topology>
    </subcellularLocation>
</comment>
<dbReference type="NCBIfam" id="TIGR00790">
    <property type="entry name" value="fnt"/>
    <property type="match status" value="1"/>
</dbReference>
<protein>
    <submittedName>
        <fullName evidence="7">Formate transporter</fullName>
    </submittedName>
</protein>
<organism evidence="7 8">
    <name type="scientific">Carboxydocella sporoproducens DSM 16521</name>
    <dbReference type="NCBI Taxonomy" id="1121270"/>
    <lineage>
        <taxon>Bacteria</taxon>
        <taxon>Bacillati</taxon>
        <taxon>Bacillota</taxon>
        <taxon>Clostridia</taxon>
        <taxon>Eubacteriales</taxon>
        <taxon>Clostridiales Family XVI. Incertae Sedis</taxon>
        <taxon>Carboxydocella</taxon>
    </lineage>
</organism>
<keyword evidence="3 6" id="KW-1133">Transmembrane helix</keyword>
<dbReference type="InterPro" id="IPR000292">
    <property type="entry name" value="For/NO2_transpt"/>
</dbReference>
<keyword evidence="2 6" id="KW-0812">Transmembrane</keyword>
<dbReference type="PANTHER" id="PTHR30520:SF6">
    <property type="entry name" value="FORMATE_NITRATE FAMILY TRANSPORTER (EUROFUNG)"/>
    <property type="match status" value="1"/>
</dbReference>
<comment type="similarity">
    <text evidence="5">Belongs to the FNT transporter (TC 1.A.16) family.</text>
</comment>
<dbReference type="AlphaFoldDB" id="A0A1T4M777"/>
<dbReference type="PROSITE" id="PS01005">
    <property type="entry name" value="FORMATE_NITRITE_TP_1"/>
    <property type="match status" value="1"/>
</dbReference>
<dbReference type="Proteomes" id="UP000189933">
    <property type="component" value="Unassembled WGS sequence"/>
</dbReference>
<reference evidence="8" key="1">
    <citation type="submission" date="2017-02" db="EMBL/GenBank/DDBJ databases">
        <authorList>
            <person name="Varghese N."/>
            <person name="Submissions S."/>
        </authorList>
    </citation>
    <scope>NUCLEOTIDE SEQUENCE [LARGE SCALE GENOMIC DNA]</scope>
    <source>
        <strain evidence="8">DSM 16521</strain>
    </source>
</reference>
<evidence type="ECO:0000256" key="2">
    <source>
        <dbReference type="ARBA" id="ARBA00022692"/>
    </source>
</evidence>
<feature type="transmembrane region" description="Helical" evidence="6">
    <location>
        <begin position="256"/>
        <end position="281"/>
    </location>
</feature>
<dbReference type="InterPro" id="IPR024002">
    <property type="entry name" value="For/NO2_transpt_CS"/>
</dbReference>
<feature type="transmembrane region" description="Helical" evidence="6">
    <location>
        <begin position="193"/>
        <end position="213"/>
    </location>
</feature>
<feature type="transmembrane region" description="Helical" evidence="6">
    <location>
        <begin position="37"/>
        <end position="59"/>
    </location>
</feature>
<feature type="transmembrane region" description="Helical" evidence="6">
    <location>
        <begin position="115"/>
        <end position="135"/>
    </location>
</feature>